<evidence type="ECO:0000256" key="12">
    <source>
        <dbReference type="ARBA" id="ARBA00032931"/>
    </source>
</evidence>
<evidence type="ECO:0000256" key="9">
    <source>
        <dbReference type="ARBA" id="ARBA00022755"/>
    </source>
</evidence>
<evidence type="ECO:0000256" key="2">
    <source>
        <dbReference type="ARBA" id="ARBA00004686"/>
    </source>
</evidence>
<evidence type="ECO:0000256" key="4">
    <source>
        <dbReference type="ARBA" id="ARBA00013047"/>
    </source>
</evidence>
<keyword evidence="9 15" id="KW-0658">Purine biosynthesis</keyword>
<keyword evidence="20" id="KW-1185">Reference proteome</keyword>
<evidence type="ECO:0000256" key="11">
    <source>
        <dbReference type="ARBA" id="ARBA00031908"/>
    </source>
</evidence>
<feature type="domain" description="PurM-like N-terminal" evidence="16">
    <location>
        <begin position="56"/>
        <end position="160"/>
    </location>
</feature>
<dbReference type="InterPro" id="IPR016188">
    <property type="entry name" value="PurM-like_N"/>
</dbReference>
<dbReference type="PANTHER" id="PTHR10520">
    <property type="entry name" value="TRIFUNCTIONAL PURINE BIOSYNTHETIC PROTEIN ADENOSINE-3-RELATED"/>
    <property type="match status" value="1"/>
</dbReference>
<dbReference type="InterPro" id="IPR036921">
    <property type="entry name" value="PurM-like_N_sf"/>
</dbReference>
<dbReference type="GO" id="GO:0004641">
    <property type="term" value="F:phosphoribosylformylglycinamidine cyclo-ligase activity"/>
    <property type="evidence" value="ECO:0007669"/>
    <property type="project" value="UniProtKB-UniRule"/>
</dbReference>
<evidence type="ECO:0000259" key="16">
    <source>
        <dbReference type="Pfam" id="PF00586"/>
    </source>
</evidence>
<evidence type="ECO:0000313" key="20">
    <source>
        <dbReference type="Proteomes" id="UP000182589"/>
    </source>
</evidence>
<dbReference type="GO" id="GO:0005524">
    <property type="term" value="F:ATP binding"/>
    <property type="evidence" value="ECO:0007669"/>
    <property type="project" value="UniProtKB-KW"/>
</dbReference>
<dbReference type="GO" id="GO:0046084">
    <property type="term" value="P:adenine biosynthetic process"/>
    <property type="evidence" value="ECO:0007669"/>
    <property type="project" value="TreeGrafter"/>
</dbReference>
<dbReference type="Pfam" id="PF02769">
    <property type="entry name" value="AIRS_C"/>
    <property type="match status" value="1"/>
</dbReference>
<name>A0A1H2UIC3_9BACL</name>
<dbReference type="EMBL" id="BSRA01000011">
    <property type="protein sequence ID" value="GLV14415.1"/>
    <property type="molecule type" value="Genomic_DNA"/>
</dbReference>
<dbReference type="Pfam" id="PF00586">
    <property type="entry name" value="AIRS"/>
    <property type="match status" value="1"/>
</dbReference>
<evidence type="ECO:0000256" key="3">
    <source>
        <dbReference type="ARBA" id="ARBA00010280"/>
    </source>
</evidence>
<reference evidence="20" key="2">
    <citation type="submission" date="2016-10" db="EMBL/GenBank/DDBJ databases">
        <authorList>
            <person name="Varghese N."/>
        </authorList>
    </citation>
    <scope>NUCLEOTIDE SEQUENCE [LARGE SCALE GENOMIC DNA]</scope>
    <source>
        <strain evidence="20">DSM 12489</strain>
    </source>
</reference>
<reference evidence="18" key="3">
    <citation type="submission" date="2023-02" db="EMBL/GenBank/DDBJ databases">
        <title>Proposal of a novel subspecies: Alicyclobacillus hesperidum subspecies aegle.</title>
        <authorList>
            <person name="Goto K."/>
            <person name="Fujii T."/>
            <person name="Yasui K."/>
            <person name="Mochida K."/>
            <person name="Kato-Tanaka Y."/>
            <person name="Morohoshi S."/>
            <person name="An S.Y."/>
            <person name="Kasai H."/>
            <person name="Yokota A."/>
        </authorList>
    </citation>
    <scope>NUCLEOTIDE SEQUENCE</scope>
    <source>
        <strain evidence="18">DSM 12766</strain>
    </source>
</reference>
<dbReference type="EC" id="6.3.3.1" evidence="4 15"/>
<evidence type="ECO:0000313" key="18">
    <source>
        <dbReference type="EMBL" id="GLV14415.1"/>
    </source>
</evidence>
<dbReference type="UniPathway" id="UPA00074">
    <property type="reaction ID" value="UER00129"/>
</dbReference>
<evidence type="ECO:0000256" key="14">
    <source>
        <dbReference type="ARBA" id="ARBA00049057"/>
    </source>
</evidence>
<keyword evidence="6 15" id="KW-0963">Cytoplasm</keyword>
<feature type="domain" description="PurM-like C-terminal" evidence="17">
    <location>
        <begin position="173"/>
        <end position="337"/>
    </location>
</feature>
<dbReference type="SUPFAM" id="SSF55326">
    <property type="entry name" value="PurM N-terminal domain-like"/>
    <property type="match status" value="1"/>
</dbReference>
<evidence type="ECO:0000256" key="15">
    <source>
        <dbReference type="HAMAP-Rule" id="MF_00741"/>
    </source>
</evidence>
<keyword evidence="10 15" id="KW-0067">ATP-binding</keyword>
<dbReference type="HAMAP" id="MF_00741">
    <property type="entry name" value="AIRS"/>
    <property type="match status" value="1"/>
</dbReference>
<protein>
    <recommendedName>
        <fullName evidence="5 15">Phosphoribosylformylglycinamidine cyclo-ligase</fullName>
        <ecNumber evidence="4 15">6.3.3.1</ecNumber>
    </recommendedName>
    <alternativeName>
        <fullName evidence="12 15">AIR synthase</fullName>
    </alternativeName>
    <alternativeName>
        <fullName evidence="13 15">AIRS</fullName>
    </alternativeName>
    <alternativeName>
        <fullName evidence="11 15">Phosphoribosyl-aminoimidazole synthetase</fullName>
    </alternativeName>
</protein>
<evidence type="ECO:0000256" key="8">
    <source>
        <dbReference type="ARBA" id="ARBA00022741"/>
    </source>
</evidence>
<dbReference type="EMBL" id="FNOJ01000008">
    <property type="protein sequence ID" value="SDW55881.1"/>
    <property type="molecule type" value="Genomic_DNA"/>
</dbReference>
<dbReference type="AlphaFoldDB" id="A0A1H2UIC3"/>
<dbReference type="Proteomes" id="UP001157137">
    <property type="component" value="Unassembled WGS sequence"/>
</dbReference>
<dbReference type="SUPFAM" id="SSF56042">
    <property type="entry name" value="PurM C-terminal domain-like"/>
    <property type="match status" value="1"/>
</dbReference>
<reference evidence="19" key="1">
    <citation type="submission" date="2016-10" db="EMBL/GenBank/DDBJ databases">
        <authorList>
            <person name="de Groot N.N."/>
        </authorList>
    </citation>
    <scope>NUCLEOTIDE SEQUENCE [LARGE SCALE GENOMIC DNA]</scope>
    <source>
        <strain evidence="19">DSM 12489</strain>
    </source>
</reference>
<organism evidence="19 20">
    <name type="scientific">Alicyclobacillus hesperidum</name>
    <dbReference type="NCBI Taxonomy" id="89784"/>
    <lineage>
        <taxon>Bacteria</taxon>
        <taxon>Bacillati</taxon>
        <taxon>Bacillota</taxon>
        <taxon>Bacilli</taxon>
        <taxon>Bacillales</taxon>
        <taxon>Alicyclobacillaceae</taxon>
        <taxon>Alicyclobacillus</taxon>
    </lineage>
</organism>
<gene>
    <name evidence="15" type="primary">purM</name>
    <name evidence="18" type="ORF">Heshes_20990</name>
    <name evidence="19" type="ORF">SAMN04489725_1085</name>
</gene>
<evidence type="ECO:0000256" key="10">
    <source>
        <dbReference type="ARBA" id="ARBA00022840"/>
    </source>
</evidence>
<evidence type="ECO:0000256" key="5">
    <source>
        <dbReference type="ARBA" id="ARBA00020367"/>
    </source>
</evidence>
<evidence type="ECO:0000256" key="1">
    <source>
        <dbReference type="ARBA" id="ARBA00004496"/>
    </source>
</evidence>
<comment type="pathway">
    <text evidence="2 15">Purine metabolism; IMP biosynthesis via de novo pathway; 5-amino-1-(5-phospho-D-ribosyl)imidazole from N(2)-formyl-N(1)-(5-phospho-D-ribosyl)glycinamide: step 2/2.</text>
</comment>
<comment type="similarity">
    <text evidence="3 15">Belongs to the AIR synthase family.</text>
</comment>
<dbReference type="InterPro" id="IPR004733">
    <property type="entry name" value="PurM_cligase"/>
</dbReference>
<dbReference type="FunFam" id="3.30.1330.10:FF:000001">
    <property type="entry name" value="Phosphoribosylformylglycinamidine cyclo-ligase"/>
    <property type="match status" value="1"/>
</dbReference>
<proteinExistence type="inferred from homology"/>
<comment type="catalytic activity">
    <reaction evidence="14 15">
        <text>2-formamido-N(1)-(5-O-phospho-beta-D-ribosyl)acetamidine + ATP = 5-amino-1-(5-phospho-beta-D-ribosyl)imidazole + ADP + phosphate + H(+)</text>
        <dbReference type="Rhea" id="RHEA:23032"/>
        <dbReference type="ChEBI" id="CHEBI:15378"/>
        <dbReference type="ChEBI" id="CHEBI:30616"/>
        <dbReference type="ChEBI" id="CHEBI:43474"/>
        <dbReference type="ChEBI" id="CHEBI:137981"/>
        <dbReference type="ChEBI" id="CHEBI:147287"/>
        <dbReference type="ChEBI" id="CHEBI:456216"/>
        <dbReference type="EC" id="6.3.3.1"/>
    </reaction>
</comment>
<keyword evidence="7 15" id="KW-0436">Ligase</keyword>
<dbReference type="InterPro" id="IPR036676">
    <property type="entry name" value="PurM-like_C_sf"/>
</dbReference>
<dbReference type="Gene3D" id="3.30.1330.10">
    <property type="entry name" value="PurM-like, N-terminal domain"/>
    <property type="match status" value="1"/>
</dbReference>
<evidence type="ECO:0000259" key="17">
    <source>
        <dbReference type="Pfam" id="PF02769"/>
    </source>
</evidence>
<evidence type="ECO:0000313" key="19">
    <source>
        <dbReference type="EMBL" id="SDW55881.1"/>
    </source>
</evidence>
<dbReference type="GO" id="GO:0006189">
    <property type="term" value="P:'de novo' IMP biosynthetic process"/>
    <property type="evidence" value="ECO:0007669"/>
    <property type="project" value="UniProtKB-UniRule"/>
</dbReference>
<dbReference type="Proteomes" id="UP000182589">
    <property type="component" value="Unassembled WGS sequence"/>
</dbReference>
<dbReference type="GO" id="GO:0005829">
    <property type="term" value="C:cytosol"/>
    <property type="evidence" value="ECO:0007669"/>
    <property type="project" value="TreeGrafter"/>
</dbReference>
<dbReference type="FunFam" id="3.90.650.10:FF:000011">
    <property type="entry name" value="Phosphoribosylformylglycinamidine cyclo-ligase"/>
    <property type="match status" value="1"/>
</dbReference>
<comment type="subcellular location">
    <subcellularLocation>
        <location evidence="1 15">Cytoplasm</location>
    </subcellularLocation>
</comment>
<evidence type="ECO:0000256" key="13">
    <source>
        <dbReference type="ARBA" id="ARBA00033093"/>
    </source>
</evidence>
<keyword evidence="8 15" id="KW-0547">Nucleotide-binding</keyword>
<dbReference type="NCBIfam" id="TIGR00878">
    <property type="entry name" value="purM"/>
    <property type="match status" value="1"/>
</dbReference>
<evidence type="ECO:0000256" key="7">
    <source>
        <dbReference type="ARBA" id="ARBA00022598"/>
    </source>
</evidence>
<dbReference type="GO" id="GO:0004637">
    <property type="term" value="F:phosphoribosylamine-glycine ligase activity"/>
    <property type="evidence" value="ECO:0007669"/>
    <property type="project" value="TreeGrafter"/>
</dbReference>
<dbReference type="CDD" id="cd02196">
    <property type="entry name" value="PurM"/>
    <property type="match status" value="1"/>
</dbReference>
<evidence type="ECO:0000256" key="6">
    <source>
        <dbReference type="ARBA" id="ARBA00022490"/>
    </source>
</evidence>
<sequence length="341" mass="35504">MDAYKQAGVDIAAGNEAARRYKGLAKRTTRSEVIGQIGGFASGFALDLARYPEPILVSGTDGVGTKLKVAIAANRHDTIGIDCVAMCVNDILTVGAEPLYFLDYLAVGKLEVDVAERIVAGIADGCQAAGMALVGGETAEMPGMYADGDYDVAGFAVGVVNRPDMITGAKVHVGDVVLGLASNGIHSNSYSLVRKLVERAGLKLSDTFPGMAETVADILLKPTRIYVQSVRSLLAAGVPVHAMAHITGGGIVENVPRVLPDGVEARIDRAAWPLPAEFSWLMQAGDVPFQEAARIWNLGIGYVLVVPADAAAAAADCLTAAGETVFRIGVIEQGDAGVLWA</sequence>
<dbReference type="Gene3D" id="3.90.650.10">
    <property type="entry name" value="PurM-like C-terminal domain"/>
    <property type="match status" value="1"/>
</dbReference>
<dbReference type="PANTHER" id="PTHR10520:SF12">
    <property type="entry name" value="TRIFUNCTIONAL PURINE BIOSYNTHETIC PROTEIN ADENOSINE-3"/>
    <property type="match status" value="1"/>
</dbReference>
<dbReference type="STRING" id="89784.SAMN04489725_1085"/>
<accession>A0A1H2UIC3</accession>
<dbReference type="InterPro" id="IPR010918">
    <property type="entry name" value="PurM-like_C_dom"/>
</dbReference>